<keyword evidence="1" id="KW-0812">Transmembrane</keyword>
<evidence type="ECO:0000313" key="4">
    <source>
        <dbReference type="Proteomes" id="UP000265882"/>
    </source>
</evidence>
<feature type="domain" description="T2SS protein K second SAM-like" evidence="2">
    <location>
        <begin position="174"/>
        <end position="232"/>
    </location>
</feature>
<organism evidence="3 4">
    <name type="scientific">Abyssobacteria bacterium (strain SURF_5)</name>
    <dbReference type="NCBI Taxonomy" id="2093360"/>
    <lineage>
        <taxon>Bacteria</taxon>
        <taxon>Pseudomonadati</taxon>
        <taxon>Candidatus Hydrogenedentota</taxon>
        <taxon>Candidatus Abyssobacteria</taxon>
    </lineage>
</organism>
<name>A0A3A4NNA8_ABYX5</name>
<dbReference type="InterPro" id="IPR010994">
    <property type="entry name" value="RuvA_2-like"/>
</dbReference>
<gene>
    <name evidence="3" type="ORF">C4520_11220</name>
</gene>
<protein>
    <recommendedName>
        <fullName evidence="2">T2SS protein K second SAM-like domain-containing protein</fullName>
    </recommendedName>
</protein>
<comment type="caution">
    <text evidence="3">The sequence shown here is derived from an EMBL/GenBank/DDBJ whole genome shotgun (WGS) entry which is preliminary data.</text>
</comment>
<dbReference type="SUPFAM" id="SSF47781">
    <property type="entry name" value="RuvA domain 2-like"/>
    <property type="match status" value="1"/>
</dbReference>
<dbReference type="Gene3D" id="1.10.150.320">
    <property type="entry name" value="Photosystem II 12 kDa extrinsic protein"/>
    <property type="match status" value="1"/>
</dbReference>
<reference evidence="3 4" key="1">
    <citation type="journal article" date="2017" name="ISME J.">
        <title>Energy and carbon metabolisms in a deep terrestrial subsurface fluid microbial community.</title>
        <authorList>
            <person name="Momper L."/>
            <person name="Jungbluth S.P."/>
            <person name="Lee M.D."/>
            <person name="Amend J.P."/>
        </authorList>
    </citation>
    <scope>NUCLEOTIDE SEQUENCE [LARGE SCALE GENOMIC DNA]</scope>
    <source>
        <strain evidence="3">SURF_5</strain>
    </source>
</reference>
<proteinExistence type="predicted"/>
<sequence length="288" mass="30302">MKGGDGVKVRGREGVALLTALGVLVILGLLGSVFLAHMRLEAAYAVRDAQQLQAHYLAMAGVQDAVSRLSLDSPLTDSSVDPWWTGTSPEMTRLGDGGYRLIVTDESSRINVLTASPQTLGTLVGADTEALAAVLSFRSSRKLHAIDDFVAADLKADVLSKLLSLGTVAGTDKVNINTAGADVLAALPGMDAEAGQIIVEFRKGVDGIDGTADDFVFAAPADLVKTPGLTPVRVAPALPLITVNSSVFRVESVGSVLQGVRTVSNRKINAVIKRHQDGRIHIESWENI</sequence>
<evidence type="ECO:0000256" key="1">
    <source>
        <dbReference type="SAM" id="Phobius"/>
    </source>
</evidence>
<evidence type="ECO:0000313" key="3">
    <source>
        <dbReference type="EMBL" id="RJP20532.1"/>
    </source>
</evidence>
<dbReference type="AlphaFoldDB" id="A0A3A4NNA8"/>
<accession>A0A3A4NNA8</accession>
<dbReference type="Proteomes" id="UP000265882">
    <property type="component" value="Unassembled WGS sequence"/>
</dbReference>
<feature type="transmembrane region" description="Helical" evidence="1">
    <location>
        <begin position="15"/>
        <end position="37"/>
    </location>
</feature>
<dbReference type="EMBL" id="QZKU01000076">
    <property type="protein sequence ID" value="RJP20532.1"/>
    <property type="molecule type" value="Genomic_DNA"/>
</dbReference>
<dbReference type="Pfam" id="PF03934">
    <property type="entry name" value="T2SSK"/>
    <property type="match status" value="1"/>
</dbReference>
<evidence type="ECO:0000259" key="2">
    <source>
        <dbReference type="Pfam" id="PF03934"/>
    </source>
</evidence>
<dbReference type="InterPro" id="IPR049179">
    <property type="entry name" value="T2SSK_SAM-like_2nd"/>
</dbReference>
<keyword evidence="1" id="KW-1133">Transmembrane helix</keyword>
<keyword evidence="1" id="KW-0472">Membrane</keyword>